<evidence type="ECO:0000313" key="1">
    <source>
        <dbReference type="EMBL" id="GFR99732.1"/>
    </source>
</evidence>
<proteinExistence type="predicted"/>
<organism evidence="1 2">
    <name type="scientific">Elysia marginata</name>
    <dbReference type="NCBI Taxonomy" id="1093978"/>
    <lineage>
        <taxon>Eukaryota</taxon>
        <taxon>Metazoa</taxon>
        <taxon>Spiralia</taxon>
        <taxon>Lophotrochozoa</taxon>
        <taxon>Mollusca</taxon>
        <taxon>Gastropoda</taxon>
        <taxon>Heterobranchia</taxon>
        <taxon>Euthyneura</taxon>
        <taxon>Panpulmonata</taxon>
        <taxon>Sacoglossa</taxon>
        <taxon>Placobranchoidea</taxon>
        <taxon>Plakobranchidae</taxon>
        <taxon>Elysia</taxon>
    </lineage>
</organism>
<accession>A0AAV4HNI8</accession>
<dbReference type="EMBL" id="BMAT01005794">
    <property type="protein sequence ID" value="GFR99732.1"/>
    <property type="molecule type" value="Genomic_DNA"/>
</dbReference>
<keyword evidence="2" id="KW-1185">Reference proteome</keyword>
<protein>
    <submittedName>
        <fullName evidence="1">Uncharacterized protein</fullName>
    </submittedName>
</protein>
<dbReference type="Proteomes" id="UP000762676">
    <property type="component" value="Unassembled WGS sequence"/>
</dbReference>
<comment type="caution">
    <text evidence="1">The sequence shown here is derived from an EMBL/GenBank/DDBJ whole genome shotgun (WGS) entry which is preliminary data.</text>
</comment>
<name>A0AAV4HNI8_9GAST</name>
<sequence length="56" mass="6747">MRRRRRVRGGGGEEEKKKKERAFINKMETRIFYHCVRSEEEIRNYSGVDLCGQAER</sequence>
<dbReference type="AlphaFoldDB" id="A0AAV4HNI8"/>
<gene>
    <name evidence="1" type="ORF">ElyMa_002799200</name>
</gene>
<evidence type="ECO:0000313" key="2">
    <source>
        <dbReference type="Proteomes" id="UP000762676"/>
    </source>
</evidence>
<reference evidence="1 2" key="1">
    <citation type="journal article" date="2021" name="Elife">
        <title>Chloroplast acquisition without the gene transfer in kleptoplastic sea slugs, Plakobranchus ocellatus.</title>
        <authorList>
            <person name="Maeda T."/>
            <person name="Takahashi S."/>
            <person name="Yoshida T."/>
            <person name="Shimamura S."/>
            <person name="Takaki Y."/>
            <person name="Nagai Y."/>
            <person name="Toyoda A."/>
            <person name="Suzuki Y."/>
            <person name="Arimoto A."/>
            <person name="Ishii H."/>
            <person name="Satoh N."/>
            <person name="Nishiyama T."/>
            <person name="Hasebe M."/>
            <person name="Maruyama T."/>
            <person name="Minagawa J."/>
            <person name="Obokata J."/>
            <person name="Shigenobu S."/>
        </authorList>
    </citation>
    <scope>NUCLEOTIDE SEQUENCE [LARGE SCALE GENOMIC DNA]</scope>
</reference>
<feature type="non-terminal residue" evidence="1">
    <location>
        <position position="56"/>
    </location>
</feature>